<protein>
    <submittedName>
        <fullName evidence="1">Uncharacterized protein</fullName>
    </submittedName>
</protein>
<keyword evidence="2" id="KW-1185">Reference proteome</keyword>
<dbReference type="Proteomes" id="UP000758603">
    <property type="component" value="Unassembled WGS sequence"/>
</dbReference>
<reference evidence="1" key="1">
    <citation type="journal article" date="2021" name="Nat. Commun.">
        <title>Genetic determinants of endophytism in the Arabidopsis root mycobiome.</title>
        <authorList>
            <person name="Mesny F."/>
            <person name="Miyauchi S."/>
            <person name="Thiergart T."/>
            <person name="Pickel B."/>
            <person name="Atanasova L."/>
            <person name="Karlsson M."/>
            <person name="Huettel B."/>
            <person name="Barry K.W."/>
            <person name="Haridas S."/>
            <person name="Chen C."/>
            <person name="Bauer D."/>
            <person name="Andreopoulos W."/>
            <person name="Pangilinan J."/>
            <person name="LaButti K."/>
            <person name="Riley R."/>
            <person name="Lipzen A."/>
            <person name="Clum A."/>
            <person name="Drula E."/>
            <person name="Henrissat B."/>
            <person name="Kohler A."/>
            <person name="Grigoriev I.V."/>
            <person name="Martin F.M."/>
            <person name="Hacquard S."/>
        </authorList>
    </citation>
    <scope>NUCLEOTIDE SEQUENCE</scope>
    <source>
        <strain evidence="1">MPI-SDFR-AT-0073</strain>
    </source>
</reference>
<dbReference type="RefSeq" id="XP_045964372.1">
    <property type="nucleotide sequence ID" value="XM_046096892.1"/>
</dbReference>
<dbReference type="EMBL" id="JAGPXC010000001">
    <property type="protein sequence ID" value="KAH6660241.1"/>
    <property type="molecule type" value="Genomic_DNA"/>
</dbReference>
<comment type="caution">
    <text evidence="1">The sequence shown here is derived from an EMBL/GenBank/DDBJ whole genome shotgun (WGS) entry which is preliminary data.</text>
</comment>
<sequence>MRILHRPLTGTSILPICVLADHPVLMGLTIIASHVFLQIQVSLRRHLETLTCSVTTSRGHCTPRIFLDIDELGAASARHLRGPFAKSGIIAMRILQIFQKTVSGLKARELPLTAPNGPLTVRSC</sequence>
<dbReference type="AlphaFoldDB" id="A0A9P9A229"/>
<name>A0A9P9A229_9PEZI</name>
<dbReference type="GeneID" id="70125784"/>
<evidence type="ECO:0000313" key="1">
    <source>
        <dbReference type="EMBL" id="KAH6660241.1"/>
    </source>
</evidence>
<evidence type="ECO:0000313" key="2">
    <source>
        <dbReference type="Proteomes" id="UP000758603"/>
    </source>
</evidence>
<proteinExistence type="predicted"/>
<organism evidence="1 2">
    <name type="scientific">Truncatella angustata</name>
    <dbReference type="NCBI Taxonomy" id="152316"/>
    <lineage>
        <taxon>Eukaryota</taxon>
        <taxon>Fungi</taxon>
        <taxon>Dikarya</taxon>
        <taxon>Ascomycota</taxon>
        <taxon>Pezizomycotina</taxon>
        <taxon>Sordariomycetes</taxon>
        <taxon>Xylariomycetidae</taxon>
        <taxon>Amphisphaeriales</taxon>
        <taxon>Sporocadaceae</taxon>
        <taxon>Truncatella</taxon>
    </lineage>
</organism>
<gene>
    <name evidence="1" type="ORF">BKA67DRAFT_45447</name>
</gene>
<accession>A0A9P9A229</accession>